<accession>A0A1G4MAV2</accession>
<feature type="region of interest" description="Disordered" evidence="1">
    <location>
        <begin position="1"/>
        <end position="22"/>
    </location>
</feature>
<reference evidence="2 3" key="1">
    <citation type="submission" date="2016-03" db="EMBL/GenBank/DDBJ databases">
        <authorList>
            <person name="Devillers H."/>
        </authorList>
    </citation>
    <scope>NUCLEOTIDE SEQUENCE [LARGE SCALE GENOMIC DNA]</scope>
    <source>
        <strain evidence="2">CBS 6772</strain>
    </source>
</reference>
<name>A0A1G4MAV2_LACFM</name>
<organism evidence="2 3">
    <name type="scientific">Lachancea fermentati</name>
    <name type="common">Zygosaccharomyces fermentati</name>
    <dbReference type="NCBI Taxonomy" id="4955"/>
    <lineage>
        <taxon>Eukaryota</taxon>
        <taxon>Fungi</taxon>
        <taxon>Dikarya</taxon>
        <taxon>Ascomycota</taxon>
        <taxon>Saccharomycotina</taxon>
        <taxon>Saccharomycetes</taxon>
        <taxon>Saccharomycetales</taxon>
        <taxon>Saccharomycetaceae</taxon>
        <taxon>Lachancea</taxon>
    </lineage>
</organism>
<dbReference type="Proteomes" id="UP000190831">
    <property type="component" value="Chromosome D"/>
</dbReference>
<evidence type="ECO:0000313" key="3">
    <source>
        <dbReference type="Proteomes" id="UP000190831"/>
    </source>
</evidence>
<proteinExistence type="predicted"/>
<feature type="compositionally biased region" description="Acidic residues" evidence="1">
    <location>
        <begin position="1"/>
        <end position="18"/>
    </location>
</feature>
<dbReference type="AlphaFoldDB" id="A0A1G4MAV2"/>
<keyword evidence="3" id="KW-1185">Reference proteome</keyword>
<dbReference type="STRING" id="4955.A0A1G4MAV2"/>
<evidence type="ECO:0000256" key="1">
    <source>
        <dbReference type="SAM" id="MobiDB-lite"/>
    </source>
</evidence>
<protein>
    <submittedName>
        <fullName evidence="2">LAFE_0D03422g1_1</fullName>
    </submittedName>
</protein>
<evidence type="ECO:0000313" key="2">
    <source>
        <dbReference type="EMBL" id="SCW01025.1"/>
    </source>
</evidence>
<dbReference type="OrthoDB" id="5378975at2759"/>
<dbReference type="OMA" id="EYHDELC"/>
<dbReference type="EMBL" id="LT598492">
    <property type="protein sequence ID" value="SCW01025.1"/>
    <property type="molecule type" value="Genomic_DNA"/>
</dbReference>
<sequence length="240" mass="27174">MSDSDSDFGDFAGGDEEGFSQSSSTDAFLDVLLGPAQEIKAQVDESHVLAELVEEERPRVVYEHLVLWDTHLQPFAWRRSHLRALLLKTLQIEEPHEEPVGVRALDDSLFVKIMGNLSENEKTIDAGSITASLGLLPVAKDVKSEPRPCNELTALKLDILDANELESIHDELLCVIDRVYHDLREQLALQNELEADKTTFEDVVTNLVGHTQRLRRDEIAAYNKKHGRSSKHGRKFRWVR</sequence>
<gene>
    <name evidence="2" type="ORF">LAFE_0D03422G</name>
</gene>